<dbReference type="SUPFAM" id="SSF110849">
    <property type="entry name" value="ParB/Sulfiredoxin"/>
    <property type="match status" value="1"/>
</dbReference>
<gene>
    <name evidence="2" type="ORF">EIO64_05555</name>
</gene>
<organism evidence="2 3">
    <name type="scientific">Dysosmobacter welbionis</name>
    <dbReference type="NCBI Taxonomy" id="2093857"/>
    <lineage>
        <taxon>Bacteria</taxon>
        <taxon>Bacillati</taxon>
        <taxon>Bacillota</taxon>
        <taxon>Clostridia</taxon>
        <taxon>Eubacteriales</taxon>
        <taxon>Oscillospiraceae</taxon>
        <taxon>Dysosmobacter</taxon>
    </lineage>
</organism>
<evidence type="ECO:0008006" key="4">
    <source>
        <dbReference type="Google" id="ProtNLM"/>
    </source>
</evidence>
<evidence type="ECO:0000313" key="3">
    <source>
        <dbReference type="Proteomes" id="UP000298642"/>
    </source>
</evidence>
<dbReference type="KEGG" id="obj:EIO64_05555"/>
<dbReference type="InterPro" id="IPR036086">
    <property type="entry name" value="ParB/Sulfiredoxin_sf"/>
</dbReference>
<accession>A0A4D7AYE8</accession>
<dbReference type="Proteomes" id="UP000298642">
    <property type="component" value="Chromosome"/>
</dbReference>
<dbReference type="EMBL" id="CP034413">
    <property type="protein sequence ID" value="QCI58752.1"/>
    <property type="molecule type" value="Genomic_DNA"/>
</dbReference>
<keyword evidence="3" id="KW-1185">Reference proteome</keyword>
<name>A0A4D7AYE8_9FIRM</name>
<evidence type="ECO:0000313" key="2">
    <source>
        <dbReference type="EMBL" id="QCI58752.1"/>
    </source>
</evidence>
<dbReference type="AlphaFoldDB" id="A0A4D7AYE8"/>
<evidence type="ECO:0000256" key="1">
    <source>
        <dbReference type="SAM" id="Coils"/>
    </source>
</evidence>
<dbReference type="RefSeq" id="WP_136890993.1">
    <property type="nucleotide sequence ID" value="NZ_CP034413.3"/>
</dbReference>
<reference evidence="3" key="1">
    <citation type="submission" date="2018-12" db="EMBL/GenBank/DDBJ databases">
        <title>Dusodibacter welbiota gen. nov., sp. nov., isolated from human faeces and emended description of the Oscillibacter genus.</title>
        <authorList>
            <person name="Le Roy T."/>
            <person name="Van der Smissen P."/>
            <person name="Delzenne N."/>
            <person name="Muccioli G."/>
            <person name="Collet J.F."/>
            <person name="Cani P.D."/>
        </authorList>
    </citation>
    <scope>NUCLEOTIDE SEQUENCE [LARGE SCALE GENOMIC DNA]</scope>
    <source>
        <strain evidence="3">J115</strain>
    </source>
</reference>
<sequence>MKNTGITYTSAERSPVILPEMAELLPPLSAEQLGALEADLIKNGCYAPIIVNEDMVIIDGHNRQALCEKHDLPYTMAVFSFEDLLEAKQWALDTQKGRRNLEKWELGKIALKLKPEIEAKARANQSAAGGDKFSEKPLSATLPEAVSAVDTRKELAEAVGLGERTMGKVMQIDENAPDSIKEALDKKKLSINKGYDLTRQLQEVPEDQREQAAAELLEYEKAKKDLKQQNAEIDRRGKVANTFCKAYEKASLLTATEENVRCWTEGTRMTPEELQDTVKESREIAQVFAAIADIIEQKILPADWRNTGPAEDIPCEVAS</sequence>
<keyword evidence="1" id="KW-0175">Coiled coil</keyword>
<feature type="coiled-coil region" evidence="1">
    <location>
        <begin position="209"/>
        <end position="236"/>
    </location>
</feature>
<protein>
    <recommendedName>
        <fullName evidence="4">ParB/Sulfiredoxin domain-containing protein</fullName>
    </recommendedName>
</protein>
<proteinExistence type="predicted"/>